<name>A0A9P0CXG3_9CUCU</name>
<dbReference type="AlphaFoldDB" id="A0A9P0CXG3"/>
<dbReference type="SUPFAM" id="SSF116907">
    <property type="entry name" value="Hook domain"/>
    <property type="match status" value="1"/>
</dbReference>
<keyword evidence="4" id="KW-1185">Reference proteome</keyword>
<feature type="compositionally biased region" description="Basic and acidic residues" evidence="2">
    <location>
        <begin position="1242"/>
        <end position="1261"/>
    </location>
</feature>
<feature type="coiled-coil region" evidence="1">
    <location>
        <begin position="922"/>
        <end position="984"/>
    </location>
</feature>
<feature type="region of interest" description="Disordered" evidence="2">
    <location>
        <begin position="1194"/>
        <end position="1216"/>
    </location>
</feature>
<accession>A0A9P0CXG3</accession>
<feature type="coiled-coil region" evidence="1">
    <location>
        <begin position="435"/>
        <end position="700"/>
    </location>
</feature>
<dbReference type="GO" id="GO:0005813">
    <property type="term" value="C:centrosome"/>
    <property type="evidence" value="ECO:0007669"/>
    <property type="project" value="TreeGrafter"/>
</dbReference>
<dbReference type="PANTHER" id="PTHR18947">
    <property type="entry name" value="HOOK PROTEINS"/>
    <property type="match status" value="1"/>
</dbReference>
<dbReference type="GO" id="GO:0005737">
    <property type="term" value="C:cytoplasm"/>
    <property type="evidence" value="ECO:0007669"/>
    <property type="project" value="TreeGrafter"/>
</dbReference>
<feature type="compositionally biased region" description="Low complexity" evidence="2">
    <location>
        <begin position="1113"/>
        <end position="1123"/>
    </location>
</feature>
<dbReference type="GO" id="GO:0051959">
    <property type="term" value="F:dynein light intermediate chain binding"/>
    <property type="evidence" value="ECO:0007669"/>
    <property type="project" value="TreeGrafter"/>
</dbReference>
<organism evidence="3 4">
    <name type="scientific">Psylliodes chrysocephalus</name>
    <dbReference type="NCBI Taxonomy" id="3402493"/>
    <lineage>
        <taxon>Eukaryota</taxon>
        <taxon>Metazoa</taxon>
        <taxon>Ecdysozoa</taxon>
        <taxon>Arthropoda</taxon>
        <taxon>Hexapoda</taxon>
        <taxon>Insecta</taxon>
        <taxon>Pterygota</taxon>
        <taxon>Neoptera</taxon>
        <taxon>Endopterygota</taxon>
        <taxon>Coleoptera</taxon>
        <taxon>Polyphaga</taxon>
        <taxon>Cucujiformia</taxon>
        <taxon>Chrysomeloidea</taxon>
        <taxon>Chrysomelidae</taxon>
        <taxon>Galerucinae</taxon>
        <taxon>Alticini</taxon>
        <taxon>Psylliodes</taxon>
    </lineage>
</organism>
<dbReference type="GO" id="GO:0030705">
    <property type="term" value="P:cytoskeleton-dependent intracellular transport"/>
    <property type="evidence" value="ECO:0007669"/>
    <property type="project" value="TreeGrafter"/>
</dbReference>
<dbReference type="GO" id="GO:0031122">
    <property type="term" value="P:cytoplasmic microtubule organization"/>
    <property type="evidence" value="ECO:0007669"/>
    <property type="project" value="TreeGrafter"/>
</dbReference>
<dbReference type="PANTHER" id="PTHR18947:SF28">
    <property type="entry name" value="GIRDIN, ISOFORM A"/>
    <property type="match status" value="1"/>
</dbReference>
<dbReference type="OrthoDB" id="10254988at2759"/>
<dbReference type="GO" id="GO:0008017">
    <property type="term" value="F:microtubule binding"/>
    <property type="evidence" value="ECO:0007669"/>
    <property type="project" value="TreeGrafter"/>
</dbReference>
<feature type="region of interest" description="Disordered" evidence="2">
    <location>
        <begin position="1104"/>
        <end position="1166"/>
    </location>
</feature>
<evidence type="ECO:0000256" key="2">
    <source>
        <dbReference type="SAM" id="MobiDB-lite"/>
    </source>
</evidence>
<evidence type="ECO:0008006" key="5">
    <source>
        <dbReference type="Google" id="ProtNLM"/>
    </source>
</evidence>
<feature type="compositionally biased region" description="Polar residues" evidence="2">
    <location>
        <begin position="400"/>
        <end position="410"/>
    </location>
</feature>
<sequence>MMAASASDIEDFLSGPLVKWLCTCMRKPEALQVYESFFDGAPINEVLLQIDPEPSLPVPSMLTLQGLSVTAARTKIFHCIIKNIMAIYEDELGQIVISVPDCVVLGRTPASQSALDQLRLLILLLLGCAVQGPTKEVFISKIKELPLNDQHDIVNCIKKVTDDQSIVLTLDWADQEPQKLYSHIRSLTEERNKFLQQWVTDLGQESNSTGSTQNLNTQEVESNHLAVELADWKAKMRKQRQELEEKTEILVECKEELEHAKNLVAKLKTENTDLLTEARRAKSYRDEVDSMREKVERADRLEIEVQRYRERLADAEFYKIRVDELRDDNKVLLDTREMLETQLARARQRGDHVLDLEAELLGAKQAINDILLERDAAKERIQELLDENLQLQQLTKSALQESNFPNTSMESDLEESNSGDNSLSEQLTSNAQARALKLELENKRLLSAIDALKENSFIESASKILELEKDKKKLSIRCEKLEDKFKRLTQQNIELENLFKNAIQETRKLQDSLDTQKVISDRQNTELSNERLRITEMENSIEHITKEKQRVQLLCDTIKKRADDAEKTISDVSEQLLNLQTESEKWKDFEKSSNTMKNKEETLEKENANMTKEIIKLKEVLEAKHVVLDNHLERITKQENDIKRLTTENKNLTTQIEKFQEFGIKAQELICQSSIDSETISTLQKDLVNAKVTSEKLKNNLDKLGLSVDILDSDVSIVVEKIIDNSEILKIIGPMVKDRLCDTDTVKENVTEDRNNQCEKILNDLSCLQNSNDVLQNENATLKVNVSTLKSQISSLQTQQTALQLANSQLVAEKEELYKKQQIQNTQHDTLLLDQVTLRTLHEQLSLEYEEAKQEQENLKKTARDLRSEIRTLKENNGNLESKIIDIESEKEVLKTDAKSLGNLRAEHSKLKDDFRNLFTASERLKQEYKAVQDELKSLRTESRNLRLGRTEMQGELNLRSYKMASLQLENAKLQQKCDMLFEMNHSLDSDRRALMDHVSQLLSQYHSLLTHSLEDKEHYHIEEKLYTDKVNNLCRQKEKLEEKIMEHYKKLDNASSKKKGFGATLVRRVRKAGSDIINKVPSKNRRSWHEDTTRLTQSQLTLMNEGSGGESNGNNTDNSNEESVPHQQEPFKRSVLGSGGSLHGHKPRDEVAMRRSSYKDSGSQRNSIAGDQIFVQDTNISLGSVGTRRTVYLSEEDSSPVPPSPQNNGINTNPPPLLVYNKISTIIGEHHEARTSPQPQHSEENTKELSNGEKEKVGKNAKETAVWYEYGCV</sequence>
<dbReference type="Proteomes" id="UP001153636">
    <property type="component" value="Chromosome 3"/>
</dbReference>
<evidence type="ECO:0000313" key="3">
    <source>
        <dbReference type="EMBL" id="CAH1108030.1"/>
    </source>
</evidence>
<feature type="region of interest" description="Disordered" evidence="2">
    <location>
        <begin position="1233"/>
        <end position="1261"/>
    </location>
</feature>
<feature type="coiled-coil region" evidence="1">
    <location>
        <begin position="1024"/>
        <end position="1058"/>
    </location>
</feature>
<evidence type="ECO:0000313" key="4">
    <source>
        <dbReference type="Proteomes" id="UP001153636"/>
    </source>
</evidence>
<dbReference type="Gene3D" id="1.10.418.10">
    <property type="entry name" value="Calponin-like domain"/>
    <property type="match status" value="1"/>
</dbReference>
<keyword evidence="1" id="KW-0175">Coiled coil</keyword>
<evidence type="ECO:0000256" key="1">
    <source>
        <dbReference type="SAM" id="Coils"/>
    </source>
</evidence>
<proteinExistence type="predicted"/>
<protein>
    <recommendedName>
        <fullName evidence="5">Girdin</fullName>
    </recommendedName>
</protein>
<feature type="coiled-coil region" evidence="1">
    <location>
        <begin position="758"/>
        <end position="890"/>
    </location>
</feature>
<dbReference type="EMBL" id="OV651815">
    <property type="protein sequence ID" value="CAH1108030.1"/>
    <property type="molecule type" value="Genomic_DNA"/>
</dbReference>
<dbReference type="InterPro" id="IPR036872">
    <property type="entry name" value="CH_dom_sf"/>
</dbReference>
<gene>
    <name evidence="3" type="ORF">PSYICH_LOCUS9140</name>
</gene>
<reference evidence="3" key="1">
    <citation type="submission" date="2022-01" db="EMBL/GenBank/DDBJ databases">
        <authorList>
            <person name="King R."/>
        </authorList>
    </citation>
    <scope>NUCLEOTIDE SEQUENCE</scope>
</reference>
<feature type="region of interest" description="Disordered" evidence="2">
    <location>
        <begin position="400"/>
        <end position="426"/>
    </location>
</feature>